<dbReference type="Proteomes" id="UP001236500">
    <property type="component" value="Chromosome"/>
</dbReference>
<comment type="function">
    <text evidence="5 6">Catalyzes the oxidation of D-lactate to pyruvate.</text>
</comment>
<feature type="binding site" evidence="5">
    <location>
        <position position="157"/>
    </location>
    <ligand>
        <name>FAD</name>
        <dbReference type="ChEBI" id="CHEBI:57692"/>
    </ligand>
</feature>
<dbReference type="InterPro" id="IPR016173">
    <property type="entry name" value="D-lactate_DH_C-sub2"/>
</dbReference>
<dbReference type="Pfam" id="PF09330">
    <property type="entry name" value="Lact-deh-memb"/>
    <property type="match status" value="1"/>
</dbReference>
<dbReference type="Gene3D" id="3.30.43.10">
    <property type="entry name" value="Uridine Diphospho-n-acetylenolpyruvylglucosamine Reductase, domain 2"/>
    <property type="match status" value="1"/>
</dbReference>
<feature type="binding site" evidence="5">
    <location>
        <position position="147"/>
    </location>
    <ligand>
        <name>FAD</name>
        <dbReference type="ChEBI" id="CHEBI:57692"/>
    </ligand>
</feature>
<keyword evidence="5" id="KW-0997">Cell inner membrane</keyword>
<dbReference type="InterPro" id="IPR012256">
    <property type="entry name" value="D_lactate_DH"/>
</dbReference>
<comment type="catalytic activity">
    <reaction evidence="5 6">
        <text>(R)-lactate + a quinone = a quinol + pyruvate</text>
        <dbReference type="Rhea" id="RHEA:51468"/>
        <dbReference type="ChEBI" id="CHEBI:15361"/>
        <dbReference type="ChEBI" id="CHEBI:16004"/>
        <dbReference type="ChEBI" id="CHEBI:24646"/>
        <dbReference type="ChEBI" id="CHEBI:132124"/>
        <dbReference type="EC" id="1.1.5.12"/>
    </reaction>
</comment>
<gene>
    <name evidence="5 8" type="primary">dld</name>
    <name evidence="8" type="ORF">PVT68_05075</name>
</gene>
<evidence type="ECO:0000313" key="8">
    <source>
        <dbReference type="EMBL" id="WGL18481.1"/>
    </source>
</evidence>
<dbReference type="InterPro" id="IPR016167">
    <property type="entry name" value="FAD-bd_PCMH_sub1"/>
</dbReference>
<dbReference type="SUPFAM" id="SSF55103">
    <property type="entry name" value="FAD-linked oxidases, C-terminal domain"/>
    <property type="match status" value="1"/>
</dbReference>
<feature type="binding site" evidence="5">
    <location>
        <position position="140"/>
    </location>
    <ligand>
        <name>FAD</name>
        <dbReference type="ChEBI" id="CHEBI:57692"/>
    </ligand>
</feature>
<dbReference type="PANTHER" id="PTHR43716:SF1">
    <property type="entry name" value="D-2-HYDROXYGLUTARATE DEHYDROGENASE, MITOCHONDRIAL"/>
    <property type="match status" value="1"/>
</dbReference>
<comment type="similarity">
    <text evidence="5">Belongs to the quinone-dependent D-lactate dehydrogenase family.</text>
</comment>
<dbReference type="Gene3D" id="3.30.465.10">
    <property type="match status" value="1"/>
</dbReference>
<dbReference type="InterPro" id="IPR016172">
    <property type="entry name" value="D-lactate_DH_C-sub1"/>
</dbReference>
<dbReference type="PANTHER" id="PTHR43716">
    <property type="entry name" value="D-2-HYDROXYGLUTARATE DEHYDROGENASE, MITOCHONDRIAL"/>
    <property type="match status" value="1"/>
</dbReference>
<evidence type="ECO:0000256" key="3">
    <source>
        <dbReference type="ARBA" id="ARBA00022827"/>
    </source>
</evidence>
<comment type="cofactor">
    <cofactor evidence="1 5 6">
        <name>FAD</name>
        <dbReference type="ChEBI" id="CHEBI:57692"/>
    </cofactor>
</comment>
<evidence type="ECO:0000256" key="5">
    <source>
        <dbReference type="HAMAP-Rule" id="MF_02092"/>
    </source>
</evidence>
<feature type="binding site" evidence="5">
    <location>
        <begin position="81"/>
        <end position="82"/>
    </location>
    <ligand>
        <name>FAD</name>
        <dbReference type="ChEBI" id="CHEBI:57692"/>
    </ligand>
</feature>
<dbReference type="Gene3D" id="3.30.1370.20">
    <property type="entry name" value="D-lactate dehydrogenase, cap domain, subdomain 2"/>
    <property type="match status" value="1"/>
</dbReference>
<reference evidence="8 9" key="1">
    <citation type="submission" date="2023-02" db="EMBL/GenBank/DDBJ databases">
        <title>Description and genomic characterization of Microbulbifer bruguierae sp. nov., isolated from the sediment of mangrove plant Bruguiera sexangula.</title>
        <authorList>
            <person name="Long M."/>
        </authorList>
    </citation>
    <scope>NUCLEOTIDE SEQUENCE [LARGE SCALE GENOMIC DNA]</scope>
    <source>
        <strain evidence="8 9">H12</strain>
    </source>
</reference>
<keyword evidence="3 5" id="KW-0274">FAD</keyword>
<evidence type="ECO:0000256" key="6">
    <source>
        <dbReference type="PIRNR" id="PIRNR000101"/>
    </source>
</evidence>
<keyword evidence="5" id="KW-1003">Cell membrane</keyword>
<organism evidence="8 9">
    <name type="scientific">Microbulbifer bruguierae</name>
    <dbReference type="NCBI Taxonomy" id="3029061"/>
    <lineage>
        <taxon>Bacteria</taxon>
        <taxon>Pseudomonadati</taxon>
        <taxon>Pseudomonadota</taxon>
        <taxon>Gammaproteobacteria</taxon>
        <taxon>Cellvibrionales</taxon>
        <taxon>Microbulbiferaceae</taxon>
        <taxon>Microbulbifer</taxon>
    </lineage>
</organism>
<proteinExistence type="inferred from homology"/>
<evidence type="ECO:0000256" key="2">
    <source>
        <dbReference type="ARBA" id="ARBA00022630"/>
    </source>
</evidence>
<keyword evidence="2 5" id="KW-0285">Flavoprotein</keyword>
<keyword evidence="5" id="KW-0472">Membrane</keyword>
<feature type="domain" description="FAD-binding PCMH-type" evidence="7">
    <location>
        <begin position="39"/>
        <end position="221"/>
    </location>
</feature>
<keyword evidence="9" id="KW-1185">Reference proteome</keyword>
<dbReference type="InterPro" id="IPR036318">
    <property type="entry name" value="FAD-bd_PCMH-like_sf"/>
</dbReference>
<dbReference type="InterPro" id="IPR016166">
    <property type="entry name" value="FAD-bd_PCMH"/>
</dbReference>
<accession>A0ABY8NHT0</accession>
<dbReference type="PIRSF" id="PIRSF000101">
    <property type="entry name" value="D-lactate_dh"/>
    <property type="match status" value="1"/>
</dbReference>
<dbReference type="InterPro" id="IPR015409">
    <property type="entry name" value="Lactate_DH_C"/>
</dbReference>
<dbReference type="GO" id="GO:0008720">
    <property type="term" value="F:D-lactate dehydrogenase (NAD+) activity"/>
    <property type="evidence" value="ECO:0007669"/>
    <property type="project" value="UniProtKB-EC"/>
</dbReference>
<evidence type="ECO:0000259" key="7">
    <source>
        <dbReference type="PROSITE" id="PS51387"/>
    </source>
</evidence>
<keyword evidence="5 6" id="KW-0874">Quinone</keyword>
<protein>
    <recommendedName>
        <fullName evidence="5">Quinone-dependent D-lactate dehydrogenase</fullName>
        <ecNumber evidence="5">1.1.5.12</ecNumber>
    </recommendedName>
    <alternativeName>
        <fullName evidence="5">D-lactate dehydrogenase</fullName>
        <shortName evidence="5">D-LDH</shortName>
    </alternativeName>
</protein>
<dbReference type="InterPro" id="IPR016169">
    <property type="entry name" value="FAD-bd_PCMH_sub2"/>
</dbReference>
<dbReference type="HAMAP" id="MF_02092">
    <property type="entry name" value="DLDH_Dld"/>
    <property type="match status" value="1"/>
</dbReference>
<dbReference type="EMBL" id="CP118605">
    <property type="protein sequence ID" value="WGL18481.1"/>
    <property type="molecule type" value="Genomic_DNA"/>
</dbReference>
<feature type="binding site" evidence="5">
    <location>
        <position position="263"/>
    </location>
    <ligand>
        <name>FAD</name>
        <dbReference type="ChEBI" id="CHEBI:57692"/>
    </ligand>
</feature>
<dbReference type="SUPFAM" id="SSF56176">
    <property type="entry name" value="FAD-binding/transporter-associated domain-like"/>
    <property type="match status" value="1"/>
</dbReference>
<dbReference type="InterPro" id="IPR051264">
    <property type="entry name" value="FAD-oxidored/transferase_4"/>
</dbReference>
<keyword evidence="4 5" id="KW-0560">Oxidoreductase</keyword>
<sequence length="574" mass="64435">MHNDGNQTLLQQLEQVLGADRVIADPERNEHYRKGFRSGEGDALAVVFPEKLLQLWQTLQVCVDAGAGIILQAANTGLTEGSTPSGSDYDRPLVVINTLKMNAIHLLDGGKQVVALPGATLHSLEKLLTPLKRAPHSEIGSSCIGASIVGGIANNSGGALCQRGPAYTELALYARVDESGQLQLINHLGIDLGKSSEEILTNLERGTFLQIVEANHTSNRPRMASDREYVERIRDVDADTPARFNADPRRLFEASGCAGKVAVFAVRLDTFPTPTHIQTFYIGSNDPNVFARLRRGLLSELPQLPVLGEYLHKDMFDLAAEYGKDSFYTIEKLGTRRMPAFFSLKGRLDAWLEKRAFLPRFLSERVLQALSKVLPQHLPKRMLEYRSKYQHHLIVKMADDGIAPAQEWLRGFFQRPENSGAFFACNDEEARKAMLHRFVSAGAAMRYQSVHFREVGELLPLDIALRRNDQDWEEQLPPEIDEQLEYRLYYGHFLCNVFHQDYILKKDADPNAVKQAMLALLDQRGARYPAEHNVGHMYHAPEAQRLFFEQLDPTNTFNPGIGKTDKLRRCCSCG</sequence>
<dbReference type="EC" id="1.1.5.12" evidence="5"/>
<evidence type="ECO:0000256" key="4">
    <source>
        <dbReference type="ARBA" id="ARBA00023002"/>
    </source>
</evidence>
<feature type="binding site" evidence="5">
    <location>
        <begin position="73"/>
        <end position="77"/>
    </location>
    <ligand>
        <name>FAD</name>
        <dbReference type="ChEBI" id="CHEBI:57692"/>
    </ligand>
</feature>
<dbReference type="InterPro" id="IPR016164">
    <property type="entry name" value="FAD-linked_Oxase-like_C"/>
</dbReference>
<dbReference type="PROSITE" id="PS51387">
    <property type="entry name" value="FAD_PCMH"/>
    <property type="match status" value="1"/>
</dbReference>
<dbReference type="Gene3D" id="3.30.70.610">
    <property type="entry name" value="D-lactate dehydrogenase, cap domain, subdomain 1"/>
    <property type="match status" value="2"/>
</dbReference>
<dbReference type="InterPro" id="IPR006094">
    <property type="entry name" value="Oxid_FAD_bind_N"/>
</dbReference>
<dbReference type="Pfam" id="PF01565">
    <property type="entry name" value="FAD_binding_4"/>
    <property type="match status" value="1"/>
</dbReference>
<name>A0ABY8NHT0_9GAMM</name>
<dbReference type="NCBIfam" id="NF008387">
    <property type="entry name" value="PRK11183.1"/>
    <property type="match status" value="1"/>
</dbReference>
<evidence type="ECO:0000256" key="1">
    <source>
        <dbReference type="ARBA" id="ARBA00001974"/>
    </source>
</evidence>
<comment type="subcellular location">
    <subcellularLocation>
        <location evidence="5">Cell inner membrane</location>
        <topology evidence="5">Peripheral membrane protein</topology>
        <orientation evidence="5">Cytoplasmic side</orientation>
    </subcellularLocation>
</comment>
<evidence type="ECO:0000313" key="9">
    <source>
        <dbReference type="Proteomes" id="UP001236500"/>
    </source>
</evidence>